<dbReference type="Proteomes" id="UP001277761">
    <property type="component" value="Unassembled WGS sequence"/>
</dbReference>
<proteinExistence type="predicted"/>
<evidence type="ECO:0000313" key="2">
    <source>
        <dbReference type="Proteomes" id="UP001277761"/>
    </source>
</evidence>
<comment type="caution">
    <text evidence="1">The sequence shown here is derived from an EMBL/GenBank/DDBJ whole genome shotgun (WGS) entry which is preliminary data.</text>
</comment>
<name>A0ABU4VP30_9ACTN</name>
<dbReference type="RefSeq" id="WP_319955771.1">
    <property type="nucleotide sequence ID" value="NZ_JAXAVX010000017.1"/>
</dbReference>
<protein>
    <submittedName>
        <fullName evidence="1">Uncharacterized protein</fullName>
    </submittedName>
</protein>
<evidence type="ECO:0000313" key="1">
    <source>
        <dbReference type="EMBL" id="MDX8153621.1"/>
    </source>
</evidence>
<gene>
    <name evidence="1" type="ORF">SK069_18635</name>
</gene>
<dbReference type="EMBL" id="JAXAVX010000017">
    <property type="protein sequence ID" value="MDX8153621.1"/>
    <property type="molecule type" value="Genomic_DNA"/>
</dbReference>
<reference evidence="1 2" key="1">
    <citation type="submission" date="2023-11" db="EMBL/GenBank/DDBJ databases">
        <authorList>
            <person name="Xu M."/>
            <person name="Jiang T."/>
        </authorList>
    </citation>
    <scope>NUCLEOTIDE SEQUENCE [LARGE SCALE GENOMIC DNA]</scope>
    <source>
        <strain evidence="1 2">SD</strain>
    </source>
</reference>
<accession>A0ABU4VP30</accession>
<sequence length="180" mass="19154">MRNRSHGASLPPVQRSAVPVFLSIADRRDSSRAVRRRRRRRAVLLAVAVLVAIGGALVGARSALAAPTPVVTTPADYTPYFQGDVVLADYFCADGTSCGGTRPSGEPIDTATPGRKLFDVSASRDGIGNTRHLAYWSRSDARGSLSGRHASADRRSRADLATSGRLLVGDAPTRRDRAVT</sequence>
<keyword evidence="2" id="KW-1185">Reference proteome</keyword>
<organism evidence="1 2">
    <name type="scientific">Patulibacter brassicae</name>
    <dbReference type="NCBI Taxonomy" id="1705717"/>
    <lineage>
        <taxon>Bacteria</taxon>
        <taxon>Bacillati</taxon>
        <taxon>Actinomycetota</taxon>
        <taxon>Thermoleophilia</taxon>
        <taxon>Solirubrobacterales</taxon>
        <taxon>Patulibacteraceae</taxon>
        <taxon>Patulibacter</taxon>
    </lineage>
</organism>